<proteinExistence type="predicted"/>
<organism evidence="1 2">
    <name type="scientific">Heterorhabditis bacteriophora</name>
    <name type="common">Entomopathogenic nematode worm</name>
    <dbReference type="NCBI Taxonomy" id="37862"/>
    <lineage>
        <taxon>Eukaryota</taxon>
        <taxon>Metazoa</taxon>
        <taxon>Ecdysozoa</taxon>
        <taxon>Nematoda</taxon>
        <taxon>Chromadorea</taxon>
        <taxon>Rhabditida</taxon>
        <taxon>Rhabditina</taxon>
        <taxon>Rhabditomorpha</taxon>
        <taxon>Strongyloidea</taxon>
        <taxon>Heterorhabditidae</taxon>
        <taxon>Heterorhabditis</taxon>
    </lineage>
</organism>
<dbReference type="WBParaSite" id="Hba_13394">
    <property type="protein sequence ID" value="Hba_13394"/>
    <property type="gene ID" value="Hba_13394"/>
</dbReference>
<accession>A0A1I7X702</accession>
<protein>
    <submittedName>
        <fullName evidence="2">WAP domain-containing protein</fullName>
    </submittedName>
</protein>
<dbReference type="AlphaFoldDB" id="A0A1I7X702"/>
<sequence length="83" mass="9507">MSYSAVCSSNEYCPPGWSVLRKADQSAQTCDPMQYETKCERPHSCVHSKCGISFCCVSTEKLARWKRHLELEQEIEENSTDEL</sequence>
<dbReference type="Proteomes" id="UP000095283">
    <property type="component" value="Unplaced"/>
</dbReference>
<reference evidence="2" key="1">
    <citation type="submission" date="2016-11" db="UniProtKB">
        <authorList>
            <consortium name="WormBaseParasite"/>
        </authorList>
    </citation>
    <scope>IDENTIFICATION</scope>
</reference>
<evidence type="ECO:0000313" key="2">
    <source>
        <dbReference type="WBParaSite" id="Hba_13394"/>
    </source>
</evidence>
<keyword evidence="1" id="KW-1185">Reference proteome</keyword>
<name>A0A1I7X702_HETBA</name>
<evidence type="ECO:0000313" key="1">
    <source>
        <dbReference type="Proteomes" id="UP000095283"/>
    </source>
</evidence>